<evidence type="ECO:0000313" key="3">
    <source>
        <dbReference type="EMBL" id="KAK4293959.1"/>
    </source>
</evidence>
<feature type="transmembrane region" description="Helical" evidence="2">
    <location>
        <begin position="184"/>
        <end position="204"/>
    </location>
</feature>
<protein>
    <recommendedName>
        <fullName evidence="5">Monocarboxylate transporter 12</fullName>
    </recommendedName>
</protein>
<dbReference type="Pfam" id="PF07690">
    <property type="entry name" value="MFS_1"/>
    <property type="match status" value="2"/>
</dbReference>
<feature type="region of interest" description="Disordered" evidence="1">
    <location>
        <begin position="317"/>
        <end position="418"/>
    </location>
</feature>
<feature type="transmembrane region" description="Helical" evidence="2">
    <location>
        <begin position="99"/>
        <end position="119"/>
    </location>
</feature>
<keyword evidence="4" id="KW-1185">Reference proteome</keyword>
<dbReference type="InterPro" id="IPR036259">
    <property type="entry name" value="MFS_trans_sf"/>
</dbReference>
<feature type="transmembrane region" description="Helical" evidence="2">
    <location>
        <begin position="614"/>
        <end position="635"/>
    </location>
</feature>
<evidence type="ECO:0008006" key="5">
    <source>
        <dbReference type="Google" id="ProtNLM"/>
    </source>
</evidence>
<gene>
    <name evidence="3" type="ORF">Pmani_033383</name>
</gene>
<name>A0AAE1TSP9_9EUCA</name>
<dbReference type="Gene3D" id="1.20.1250.20">
    <property type="entry name" value="MFS general substrate transporter like domains"/>
    <property type="match status" value="2"/>
</dbReference>
<dbReference type="InterPro" id="IPR050327">
    <property type="entry name" value="Proton-linked_MCT"/>
</dbReference>
<feature type="transmembrane region" description="Helical" evidence="2">
    <location>
        <begin position="126"/>
        <end position="146"/>
    </location>
</feature>
<dbReference type="InterPro" id="IPR011701">
    <property type="entry name" value="MFS"/>
</dbReference>
<feature type="compositionally biased region" description="Polar residues" evidence="1">
    <location>
        <begin position="404"/>
        <end position="416"/>
    </location>
</feature>
<reference evidence="3" key="1">
    <citation type="submission" date="2023-11" db="EMBL/GenBank/DDBJ databases">
        <title>Genome assemblies of two species of porcelain crab, Petrolisthes cinctipes and Petrolisthes manimaculis (Anomura: Porcellanidae).</title>
        <authorList>
            <person name="Angst P."/>
        </authorList>
    </citation>
    <scope>NUCLEOTIDE SEQUENCE</scope>
    <source>
        <strain evidence="3">PB745_02</strain>
        <tissue evidence="3">Gill</tissue>
    </source>
</reference>
<comment type="caution">
    <text evidence="3">The sequence shown here is derived from an EMBL/GenBank/DDBJ whole genome shotgun (WGS) entry which is preliminary data.</text>
</comment>
<dbReference type="SUPFAM" id="SSF103473">
    <property type="entry name" value="MFS general substrate transporter"/>
    <property type="match status" value="1"/>
</dbReference>
<proteinExistence type="predicted"/>
<dbReference type="PANTHER" id="PTHR11360">
    <property type="entry name" value="MONOCARBOXYLATE TRANSPORTER"/>
    <property type="match status" value="1"/>
</dbReference>
<feature type="transmembrane region" description="Helical" evidence="2">
    <location>
        <begin position="813"/>
        <end position="835"/>
    </location>
</feature>
<dbReference type="GO" id="GO:0008028">
    <property type="term" value="F:monocarboxylic acid transmembrane transporter activity"/>
    <property type="evidence" value="ECO:0007669"/>
    <property type="project" value="TreeGrafter"/>
</dbReference>
<dbReference type="Proteomes" id="UP001292094">
    <property type="component" value="Unassembled WGS sequence"/>
</dbReference>
<keyword evidence="2" id="KW-0812">Transmembrane</keyword>
<feature type="transmembrane region" description="Helical" evidence="2">
    <location>
        <begin position="769"/>
        <end position="792"/>
    </location>
</feature>
<keyword evidence="2" id="KW-0472">Membrane</keyword>
<feature type="transmembrane region" description="Helical" evidence="2">
    <location>
        <begin position="57"/>
        <end position="79"/>
    </location>
</feature>
<accession>A0AAE1TSP9</accession>
<evidence type="ECO:0000256" key="1">
    <source>
        <dbReference type="SAM" id="MobiDB-lite"/>
    </source>
</evidence>
<feature type="compositionally biased region" description="Basic and acidic residues" evidence="1">
    <location>
        <begin position="393"/>
        <end position="403"/>
    </location>
</feature>
<feature type="transmembrane region" description="Helical" evidence="2">
    <location>
        <begin position="707"/>
        <end position="729"/>
    </location>
</feature>
<dbReference type="EMBL" id="JAWZYT010004403">
    <property type="protein sequence ID" value="KAK4293959.1"/>
    <property type="molecule type" value="Genomic_DNA"/>
</dbReference>
<dbReference type="PANTHER" id="PTHR11360:SF286">
    <property type="entry name" value="GH22266P"/>
    <property type="match status" value="1"/>
</dbReference>
<feature type="transmembrane region" description="Helical" evidence="2">
    <location>
        <begin position="680"/>
        <end position="701"/>
    </location>
</feature>
<feature type="transmembrane region" description="Helical" evidence="2">
    <location>
        <begin position="741"/>
        <end position="763"/>
    </location>
</feature>
<sequence length="919" mass="98565">MGKTKEVKSKTRTVSFSEDIESEYESHGGVGCTHYDDDGVSVTSLPAELPPPPDGGWGWVIVVASFLCNAIVDGVAYSFSPFLGTLSEQFDAPKGKVAWIPSLLAGVYLSAGPIVSALANKFGCRIVCIVGAVIATFAYFISIFATSIEYLMIFQGVLGGFGFGLVYLPAVVCVGYYFESKRALATGIAVCGSGIGTMIFPPLLNYLISVYSWQGTNLLIAGLILNCCLFGALMRPLEVPRMTKKDLMQRLAEEKRLAMERGSLCDSTYLTYTHPDGTVERYSKRGVNADPGVHSHLNLSGYLTPTATTLALPTIQETQGSTPPDQDSPISAAAADQTDNNKNDNNKTDSNTTDNTTADNNRLMTTSPPPPVVVIDHTTKDTTNHHINSPVNHHSENGDDEKQTLVSPTEGSSRNDVVSPLPSRIAALANSNKMPRNCSQPVMALRTTGAMPKNGSVPNFERRLSKVEVVSAMKVIPATPKASSSNLRSLGSQEMRRMSGGYGRVSSSGSFADPEGMHLQRRRSSTKSMMLRPMSRQDIFYSGSIANLREFKSQASMLSYRESSLNLQGTGASRVVLDALDGPDEQDGVCSCMPESIKGTLTQMMDFSLMKNPVFLLIGVANLFGMLGFYTPFVYLPAAAQEKGVDAQSATFLISIIGITNTVGRVLSGILADLPWVNPLWLNNFCIVCSGLCVFLTPFAYSYTSFVILSLCFGFFVSPFIALTSIIIVDLLSLRQLTNAFGLLCIFRGVAGILGPPVAAAYISLSSIILVQLLGLSQLTNAFGLLILFRGSASMVGAPISGSIYDATQSYDISFYSAGALLFVCAALHCAVPLVQRMCDPANMPVTYTTNEEYLAAVPEEEESEAGVSPDAAEGIGIVLDIKPKDSTVVHEDGGENKIVLDFSQSEKAKVKEDTVSSL</sequence>
<keyword evidence="2" id="KW-1133">Transmembrane helix</keyword>
<evidence type="ECO:0000256" key="2">
    <source>
        <dbReference type="SAM" id="Phobius"/>
    </source>
</evidence>
<evidence type="ECO:0000313" key="4">
    <source>
        <dbReference type="Proteomes" id="UP001292094"/>
    </source>
</evidence>
<dbReference type="AlphaFoldDB" id="A0AAE1TSP9"/>
<feature type="transmembrane region" description="Helical" evidence="2">
    <location>
        <begin position="647"/>
        <end position="668"/>
    </location>
</feature>
<feature type="transmembrane region" description="Helical" evidence="2">
    <location>
        <begin position="152"/>
        <end position="177"/>
    </location>
</feature>
<feature type="transmembrane region" description="Helical" evidence="2">
    <location>
        <begin position="216"/>
        <end position="234"/>
    </location>
</feature>
<feature type="compositionally biased region" description="Polar residues" evidence="1">
    <location>
        <begin position="317"/>
        <end position="329"/>
    </location>
</feature>
<feature type="region of interest" description="Disordered" evidence="1">
    <location>
        <begin position="499"/>
        <end position="519"/>
    </location>
</feature>
<feature type="compositionally biased region" description="Low complexity" evidence="1">
    <location>
        <begin position="348"/>
        <end position="361"/>
    </location>
</feature>
<organism evidence="3 4">
    <name type="scientific">Petrolisthes manimaculis</name>
    <dbReference type="NCBI Taxonomy" id="1843537"/>
    <lineage>
        <taxon>Eukaryota</taxon>
        <taxon>Metazoa</taxon>
        <taxon>Ecdysozoa</taxon>
        <taxon>Arthropoda</taxon>
        <taxon>Crustacea</taxon>
        <taxon>Multicrustacea</taxon>
        <taxon>Malacostraca</taxon>
        <taxon>Eumalacostraca</taxon>
        <taxon>Eucarida</taxon>
        <taxon>Decapoda</taxon>
        <taxon>Pleocyemata</taxon>
        <taxon>Anomura</taxon>
        <taxon>Galatheoidea</taxon>
        <taxon>Porcellanidae</taxon>
        <taxon>Petrolisthes</taxon>
    </lineage>
</organism>